<dbReference type="STRING" id="1432562.WN59_10345"/>
<dbReference type="CDD" id="cd03801">
    <property type="entry name" value="GT4_PimA-like"/>
    <property type="match status" value="1"/>
</dbReference>
<reference evidence="1 2" key="1">
    <citation type="submission" date="2015-04" db="EMBL/GenBank/DDBJ databases">
        <title>Taxonomic description and genome sequence of Salinicoccus sediminis sp. nov., a novel hyper halotolerant bacterium isolated from marine sediment.</title>
        <authorList>
            <person name="Mathan Kumar R."/>
            <person name="Kaur G."/>
            <person name="Kumar N."/>
            <person name="Kumar A."/>
            <person name="Singh N.K."/>
            <person name="Kaur N."/>
            <person name="Mayilraj S."/>
        </authorList>
    </citation>
    <scope>NUCLEOTIDE SEQUENCE [LARGE SCALE GENOMIC DNA]</scope>
    <source>
        <strain evidence="1 2">SV-16</strain>
    </source>
</reference>
<organism evidence="1 2">
    <name type="scientific">Salinicoccus sediminis</name>
    <dbReference type="NCBI Taxonomy" id="1432562"/>
    <lineage>
        <taxon>Bacteria</taxon>
        <taxon>Bacillati</taxon>
        <taxon>Bacillota</taxon>
        <taxon>Bacilli</taxon>
        <taxon>Bacillales</taxon>
        <taxon>Staphylococcaceae</taxon>
        <taxon>Salinicoccus</taxon>
    </lineage>
</organism>
<dbReference type="Proteomes" id="UP000034287">
    <property type="component" value="Unassembled WGS sequence"/>
</dbReference>
<dbReference type="PATRIC" id="fig|1432562.3.peg.2054"/>
<dbReference type="PANTHER" id="PTHR12526">
    <property type="entry name" value="GLYCOSYLTRANSFERASE"/>
    <property type="match status" value="1"/>
</dbReference>
<dbReference type="Pfam" id="PF13692">
    <property type="entry name" value="Glyco_trans_1_4"/>
    <property type="match status" value="1"/>
</dbReference>
<evidence type="ECO:0000313" key="2">
    <source>
        <dbReference type="Proteomes" id="UP000034287"/>
    </source>
</evidence>
<sequence>MQKYLLICNAYPTVEKVYANGFLHRRVKSYQRAGLDVDVIVITTKVLKDKFYDGVHIKYMDEYQIASYMKENHYGTVLFHFINPKMFYGVRELPAGERPNIVVWLHGFEAEAWHRRYYNFLDDIKKLDAQLEKRDTTYETQREFLREIMTGDYNIKFVYVSRAFKELYADPFTGVVPERFYIIPNIVDETLFPYHRKEKRDRLNICSIRPYTARNYANDLTAEFIQKISSKRYFKKLTFNLYGDGPLFDKINQPLKKYDNVHLHKRFVPQGEIPEIHRAHGVFLGPSRHDSQGVSIGEAMSSGLVPISNAIGGIPEFVDHDKTGMLAGRDDVDAMVAYYDRLYRDPKRFLNMSKRASAEIKQQAGADTVIRKELEVITSDWS</sequence>
<gene>
    <name evidence="1" type="ORF">WN59_10345</name>
</gene>
<proteinExistence type="predicted"/>
<name>A0A0M2SGZ0_9STAP</name>
<dbReference type="EMBL" id="LAYZ01000024">
    <property type="protein sequence ID" value="KKK33989.1"/>
    <property type="molecule type" value="Genomic_DNA"/>
</dbReference>
<dbReference type="RefSeq" id="WP_046516896.1">
    <property type="nucleotide sequence ID" value="NZ_LAYZ01000024.1"/>
</dbReference>
<dbReference type="OrthoDB" id="6713581at2"/>
<accession>A0A0M2SGZ0</accession>
<dbReference type="SUPFAM" id="SSF53756">
    <property type="entry name" value="UDP-Glycosyltransferase/glycogen phosphorylase"/>
    <property type="match status" value="1"/>
</dbReference>
<keyword evidence="2" id="KW-1185">Reference proteome</keyword>
<comment type="caution">
    <text evidence="1">The sequence shown here is derived from an EMBL/GenBank/DDBJ whole genome shotgun (WGS) entry which is preliminary data.</text>
</comment>
<dbReference type="AlphaFoldDB" id="A0A0M2SGZ0"/>
<protein>
    <submittedName>
        <fullName evidence="1">Uncharacterized protein</fullName>
    </submittedName>
</protein>
<evidence type="ECO:0000313" key="1">
    <source>
        <dbReference type="EMBL" id="KKK33989.1"/>
    </source>
</evidence>
<dbReference type="Gene3D" id="3.40.50.2000">
    <property type="entry name" value="Glycogen Phosphorylase B"/>
    <property type="match status" value="2"/>
</dbReference>